<proteinExistence type="predicted"/>
<evidence type="ECO:0000313" key="4">
    <source>
        <dbReference type="EMBL" id="CAI8031016.1"/>
    </source>
</evidence>
<feature type="region of interest" description="Disordered" evidence="3">
    <location>
        <begin position="1"/>
        <end position="28"/>
    </location>
</feature>
<gene>
    <name evidence="4" type="ORF">GBAR_LOCUS17597</name>
</gene>
<feature type="non-terminal residue" evidence="4">
    <location>
        <position position="1"/>
    </location>
</feature>
<organism evidence="4 5">
    <name type="scientific">Geodia barretti</name>
    <name type="common">Barrett's horny sponge</name>
    <dbReference type="NCBI Taxonomy" id="519541"/>
    <lineage>
        <taxon>Eukaryota</taxon>
        <taxon>Metazoa</taxon>
        <taxon>Porifera</taxon>
        <taxon>Demospongiae</taxon>
        <taxon>Heteroscleromorpha</taxon>
        <taxon>Tetractinellida</taxon>
        <taxon>Astrophorina</taxon>
        <taxon>Geodiidae</taxon>
        <taxon>Geodia</taxon>
    </lineage>
</organism>
<evidence type="ECO:0000313" key="5">
    <source>
        <dbReference type="Proteomes" id="UP001174909"/>
    </source>
</evidence>
<evidence type="ECO:0000256" key="3">
    <source>
        <dbReference type="SAM" id="MobiDB-lite"/>
    </source>
</evidence>
<dbReference type="EMBL" id="CASHTH010002512">
    <property type="protein sequence ID" value="CAI8031016.1"/>
    <property type="molecule type" value="Genomic_DNA"/>
</dbReference>
<comment type="cofactor">
    <cofactor evidence="1">
        <name>a divalent metal cation</name>
        <dbReference type="ChEBI" id="CHEBI:60240"/>
    </cofactor>
</comment>
<dbReference type="Proteomes" id="UP001174909">
    <property type="component" value="Unassembled WGS sequence"/>
</dbReference>
<dbReference type="GO" id="GO:0047429">
    <property type="term" value="F:nucleoside triphosphate diphosphatase activity"/>
    <property type="evidence" value="ECO:0007669"/>
    <property type="project" value="InterPro"/>
</dbReference>
<dbReference type="PANTHER" id="PTHR43213">
    <property type="entry name" value="BIFUNCTIONAL DTTP/UTP PYROPHOSPHATASE/METHYLTRANSFERASE PROTEIN-RELATED"/>
    <property type="match status" value="1"/>
</dbReference>
<keyword evidence="5" id="KW-1185">Reference proteome</keyword>
<accession>A0AA35WW51</accession>
<dbReference type="Pfam" id="PF02545">
    <property type="entry name" value="Maf"/>
    <property type="match status" value="1"/>
</dbReference>
<dbReference type="PANTHER" id="PTHR43213:SF5">
    <property type="entry name" value="BIFUNCTIONAL DTTP_UTP PYROPHOSPHATASE_METHYLTRANSFERASE PROTEIN-RELATED"/>
    <property type="match status" value="1"/>
</dbReference>
<evidence type="ECO:0000256" key="1">
    <source>
        <dbReference type="ARBA" id="ARBA00001968"/>
    </source>
</evidence>
<dbReference type="InterPro" id="IPR003697">
    <property type="entry name" value="Maf-like"/>
</dbReference>
<sequence>RQSDSPSRCSRREWTRARSRTPCGPKIPEGRETARALASLKARRVSAGAPGAFVIGADQLLVCGDEWFDKPVDVEDARGQLKRLRGRRHTLVTAVCVVRDEAEIWSDVACPQLTMRPFSDTFLERYLARAGDGILACVGGYEAEGLGAQLLAKIEGDWFAVWACR</sequence>
<dbReference type="InterPro" id="IPR029001">
    <property type="entry name" value="ITPase-like_fam"/>
</dbReference>
<name>A0AA35WW51_GEOBA</name>
<evidence type="ECO:0000256" key="2">
    <source>
        <dbReference type="ARBA" id="ARBA00022801"/>
    </source>
</evidence>
<comment type="caution">
    <text evidence="4">The sequence shown here is derived from an EMBL/GenBank/DDBJ whole genome shotgun (WGS) entry which is preliminary data.</text>
</comment>
<dbReference type="Gene3D" id="3.90.950.10">
    <property type="match status" value="1"/>
</dbReference>
<keyword evidence="2" id="KW-0378">Hydrolase</keyword>
<dbReference type="AlphaFoldDB" id="A0AA35WW51"/>
<reference evidence="4" key="1">
    <citation type="submission" date="2023-03" db="EMBL/GenBank/DDBJ databases">
        <authorList>
            <person name="Steffen K."/>
            <person name="Cardenas P."/>
        </authorList>
    </citation>
    <scope>NUCLEOTIDE SEQUENCE</scope>
</reference>
<dbReference type="SUPFAM" id="SSF52972">
    <property type="entry name" value="ITPase-like"/>
    <property type="match status" value="1"/>
</dbReference>
<protein>
    <submittedName>
        <fullName evidence="4">Nucleoside triphosphate pyrophosphatase</fullName>
    </submittedName>
</protein>